<protein>
    <recommendedName>
        <fullName evidence="2">VPS9 domain-containing protein</fullName>
    </recommendedName>
</protein>
<dbReference type="InterPro" id="IPR036770">
    <property type="entry name" value="Ankyrin_rpt-contain_sf"/>
</dbReference>
<evidence type="ECO:0000259" key="2">
    <source>
        <dbReference type="PROSITE" id="PS51205"/>
    </source>
</evidence>
<dbReference type="SUPFAM" id="SSF109993">
    <property type="entry name" value="VPS9 domain"/>
    <property type="match status" value="1"/>
</dbReference>
<dbReference type="SMART" id="SM00248">
    <property type="entry name" value="ANK"/>
    <property type="match status" value="7"/>
</dbReference>
<sequence length="843" mass="96163">MWSSYDEDLSKNEFFTVLKQCHEIVLQKAAKEQWIVCVPKKGSLNSEDITLDVIFDHVLIPHLESSYCTLSKKGVTVENNYIKPVDALNGVTVLFEETHYIGQSAKYMVWCIDTVLFVHQRPKQYLSNNVVLTNVQDCVDFLYEQLFEFNVLQDIRTYCEKCCKNYKELCVNDPLPAQKYYLDTLYDGCFQLCFEINPIKTKCANPSYMENLKFAIEVYVQYCLGKQLMLSVNTLYHHSDNVINKIIRNSSDVTLSDLNISSEFEEVISIAKFELSHLNNYFTVLDKINCFSKCFNVCYKALKNKKKPYLTTDDFLQFLIYIILKLNIPNWTANLRFIEEFHGRALTNEGTFLMGHLEGALAFIKNNHFVCFSSTLKPNSTIVTNAYSKIKDIRDKEELRIALANEEISKPCHPLCSCSNCQQLHKQGPYSIANSPEHNLLILATLDKNHHLLMFLLKENFDINQQDECGKTALHHAAQRDLQDILLLLIDHGANVNSLDHNRNTPLHLACDWGQVSCVKALIYSSDQVEINLQNVSGESPLFLATKWGYVDIIKILLENGASVCLKNNRNMTVYAFSTNFYVSTLFSDFAARQSNQLRQEISEEKDQTPEIIVHLQRKDIYYGVTPRTSSEIKKLELLFKVIENNDLPLACFYLGYSDSSNNRQVALEKKCHPLCVCKKCSEDGLLIPEISQSSYKFNVNLCNKEGFTALHIAAKFGRTEILRILLDSGATLNVCTYKTLQTPLHLAVISQSVQTVKDLLQCGNCRIDAQDYRGNTPLYYACMKNNLKIVETLLKNGADCQKSNFAEKTVMQSCEERNLFRISGLLRHSVGLGGSKETNSLL</sequence>
<dbReference type="Gene3D" id="1.20.1050.80">
    <property type="entry name" value="VPS9 domain"/>
    <property type="match status" value="1"/>
</dbReference>
<reference evidence="3 4" key="1">
    <citation type="submission" date="2024-05" db="EMBL/GenBank/DDBJ databases">
        <title>Genetic variation in Jamaican populations of the coffee berry borer (Hypothenemus hampei).</title>
        <authorList>
            <person name="Errbii M."/>
            <person name="Myrie A."/>
        </authorList>
    </citation>
    <scope>NUCLEOTIDE SEQUENCE [LARGE SCALE GENOMIC DNA]</scope>
    <source>
        <strain evidence="3">JA-Hopewell-2020-01-JO</strain>
        <tissue evidence="3">Whole body</tissue>
    </source>
</reference>
<dbReference type="Gene3D" id="1.25.40.20">
    <property type="entry name" value="Ankyrin repeat-containing domain"/>
    <property type="match status" value="2"/>
</dbReference>
<keyword evidence="1" id="KW-0040">ANK repeat</keyword>
<dbReference type="InterPro" id="IPR037191">
    <property type="entry name" value="VPS9_dom_sf"/>
</dbReference>
<evidence type="ECO:0000256" key="1">
    <source>
        <dbReference type="PROSITE-ProRule" id="PRU00023"/>
    </source>
</evidence>
<gene>
    <name evidence="3" type="ORF">ABEB36_010071</name>
</gene>
<feature type="repeat" description="ANK" evidence="1">
    <location>
        <begin position="774"/>
        <end position="806"/>
    </location>
</feature>
<evidence type="ECO:0000313" key="3">
    <source>
        <dbReference type="EMBL" id="KAL1494475.1"/>
    </source>
</evidence>
<dbReference type="SUPFAM" id="SSF48403">
    <property type="entry name" value="Ankyrin repeat"/>
    <property type="match status" value="2"/>
</dbReference>
<dbReference type="Pfam" id="PF12796">
    <property type="entry name" value="Ank_2"/>
    <property type="match status" value="2"/>
</dbReference>
<dbReference type="InterPro" id="IPR002110">
    <property type="entry name" value="Ankyrin_rpt"/>
</dbReference>
<dbReference type="PROSITE" id="PS50297">
    <property type="entry name" value="ANK_REP_REGION"/>
    <property type="match status" value="4"/>
</dbReference>
<dbReference type="Pfam" id="PF02204">
    <property type="entry name" value="VPS9"/>
    <property type="match status" value="1"/>
</dbReference>
<feature type="repeat" description="ANK" evidence="1">
    <location>
        <begin position="469"/>
        <end position="501"/>
    </location>
</feature>
<comment type="caution">
    <text evidence="3">The sequence shown here is derived from an EMBL/GenBank/DDBJ whole genome shotgun (WGS) entry which is preliminary data.</text>
</comment>
<dbReference type="PANTHER" id="PTHR24170">
    <property type="entry name" value="ANKYRIN REPEAT DOMAIN-CONTAINING PROTEIN 27"/>
    <property type="match status" value="1"/>
</dbReference>
<organism evidence="3 4">
    <name type="scientific">Hypothenemus hampei</name>
    <name type="common">Coffee berry borer</name>
    <dbReference type="NCBI Taxonomy" id="57062"/>
    <lineage>
        <taxon>Eukaryota</taxon>
        <taxon>Metazoa</taxon>
        <taxon>Ecdysozoa</taxon>
        <taxon>Arthropoda</taxon>
        <taxon>Hexapoda</taxon>
        <taxon>Insecta</taxon>
        <taxon>Pterygota</taxon>
        <taxon>Neoptera</taxon>
        <taxon>Endopterygota</taxon>
        <taxon>Coleoptera</taxon>
        <taxon>Polyphaga</taxon>
        <taxon>Cucujiformia</taxon>
        <taxon>Curculionidae</taxon>
        <taxon>Scolytinae</taxon>
        <taxon>Hypothenemus</taxon>
    </lineage>
</organism>
<dbReference type="InterPro" id="IPR003123">
    <property type="entry name" value="VPS9"/>
</dbReference>
<dbReference type="PRINTS" id="PR01415">
    <property type="entry name" value="ANKYRIN"/>
</dbReference>
<dbReference type="PANTHER" id="PTHR24170:SF2">
    <property type="entry name" value="ANKYRIN REPEAT DOMAIN-CONTAINING PROTEIN 27"/>
    <property type="match status" value="1"/>
</dbReference>
<proteinExistence type="predicted"/>
<feature type="repeat" description="ANK" evidence="1">
    <location>
        <begin position="706"/>
        <end position="738"/>
    </location>
</feature>
<keyword evidence="4" id="KW-1185">Reference proteome</keyword>
<feature type="repeat" description="ANK" evidence="1">
    <location>
        <begin position="537"/>
        <end position="569"/>
    </location>
</feature>
<feature type="domain" description="VPS9" evidence="2">
    <location>
        <begin position="237"/>
        <end position="373"/>
    </location>
</feature>
<dbReference type="Proteomes" id="UP001566132">
    <property type="component" value="Unassembled WGS sequence"/>
</dbReference>
<dbReference type="PROSITE" id="PS51205">
    <property type="entry name" value="VPS9"/>
    <property type="match status" value="1"/>
</dbReference>
<dbReference type="EMBL" id="JBDJPC010000007">
    <property type="protein sequence ID" value="KAL1494475.1"/>
    <property type="molecule type" value="Genomic_DNA"/>
</dbReference>
<dbReference type="Pfam" id="PF00023">
    <property type="entry name" value="Ank"/>
    <property type="match status" value="2"/>
</dbReference>
<accession>A0ABD1EIE5</accession>
<dbReference type="InterPro" id="IPR051248">
    <property type="entry name" value="UPF0507/Ank_repeat_27"/>
</dbReference>
<dbReference type="SMART" id="SM00167">
    <property type="entry name" value="VPS9"/>
    <property type="match status" value="1"/>
</dbReference>
<dbReference type="PROSITE" id="PS50088">
    <property type="entry name" value="ANK_REPEAT"/>
    <property type="match status" value="4"/>
</dbReference>
<name>A0ABD1EIE5_HYPHA</name>
<dbReference type="AlphaFoldDB" id="A0ABD1EIE5"/>
<evidence type="ECO:0000313" key="4">
    <source>
        <dbReference type="Proteomes" id="UP001566132"/>
    </source>
</evidence>